<dbReference type="Proteomes" id="UP000694843">
    <property type="component" value="Unplaced"/>
</dbReference>
<reference evidence="2" key="1">
    <citation type="submission" date="2025-08" db="UniProtKB">
        <authorList>
            <consortium name="RefSeq"/>
        </authorList>
    </citation>
    <scope>IDENTIFICATION</scope>
    <source>
        <tissue evidence="2">Whole organism</tissue>
    </source>
</reference>
<dbReference type="AlphaFoldDB" id="A0A8B7N3L9"/>
<sequence length="305" mass="33222">MSGQVIPYDVPPCTIMTFTLTPSFGKTSGVPVNADCITPDVPDVDNLSIDTFVFNTSFVVHFTPTCPGVFTYNLLNGGSSVPSEVEPNAAVAFAVQPCTTYSTFTLQPVNPNGTDAGTAIPVPTLTTSKCVCMTSYVALSGSQVAIYWPDLTEVKTSGEVARAKPVTAVPHYGNRVPGNAVDGNNQTRFHSDDTGAYPKPWLIIDLMSTVLVTKVRVLPFVGTWPQRVTDLRVGLGNSLPPTAMDFSQYEVVGAIDGPVPMEEKWYEFEVSPPRCSRYVAIYKIVERVYDIYIMELAEMEVFAEY</sequence>
<keyword evidence="1" id="KW-1185">Reference proteome</keyword>
<accession>A0A8B7N3L9</accession>
<name>A0A8B7N3L9_HYAAZ</name>
<dbReference type="SUPFAM" id="SSF49785">
    <property type="entry name" value="Galactose-binding domain-like"/>
    <property type="match status" value="1"/>
</dbReference>
<gene>
    <name evidence="2" type="primary">LOC108665712</name>
</gene>
<dbReference type="RefSeq" id="XP_018007993.2">
    <property type="nucleotide sequence ID" value="XM_018152504.2"/>
</dbReference>
<evidence type="ECO:0000313" key="1">
    <source>
        <dbReference type="Proteomes" id="UP000694843"/>
    </source>
</evidence>
<organism evidence="1 2">
    <name type="scientific">Hyalella azteca</name>
    <name type="common">Amphipod</name>
    <dbReference type="NCBI Taxonomy" id="294128"/>
    <lineage>
        <taxon>Eukaryota</taxon>
        <taxon>Metazoa</taxon>
        <taxon>Ecdysozoa</taxon>
        <taxon>Arthropoda</taxon>
        <taxon>Crustacea</taxon>
        <taxon>Multicrustacea</taxon>
        <taxon>Malacostraca</taxon>
        <taxon>Eumalacostraca</taxon>
        <taxon>Peracarida</taxon>
        <taxon>Amphipoda</taxon>
        <taxon>Senticaudata</taxon>
        <taxon>Talitrida</taxon>
        <taxon>Talitroidea</taxon>
        <taxon>Hyalellidae</taxon>
        <taxon>Hyalella</taxon>
    </lineage>
</organism>
<dbReference type="Gene3D" id="2.60.120.260">
    <property type="entry name" value="Galactose-binding domain-like"/>
    <property type="match status" value="1"/>
</dbReference>
<evidence type="ECO:0000313" key="2">
    <source>
        <dbReference type="RefSeq" id="XP_018007993.2"/>
    </source>
</evidence>
<protein>
    <submittedName>
        <fullName evidence="2">Uncharacterized protein LOC108665712</fullName>
    </submittedName>
</protein>
<dbReference type="KEGG" id="hazt:108665712"/>
<dbReference type="PANTHER" id="PTHR45713:SF6">
    <property type="entry name" value="F5_8 TYPE C DOMAIN-CONTAINING PROTEIN"/>
    <property type="match status" value="1"/>
</dbReference>
<dbReference type="InterPro" id="IPR051941">
    <property type="entry name" value="BG_Antigen-Binding_Lectin"/>
</dbReference>
<dbReference type="Pfam" id="PF22633">
    <property type="entry name" value="F5_F8_type_C_2"/>
    <property type="match status" value="1"/>
</dbReference>
<dbReference type="InterPro" id="IPR008979">
    <property type="entry name" value="Galactose-bd-like_sf"/>
</dbReference>
<dbReference type="PANTHER" id="PTHR45713">
    <property type="entry name" value="FTP DOMAIN-CONTAINING PROTEIN"/>
    <property type="match status" value="1"/>
</dbReference>
<proteinExistence type="predicted"/>
<dbReference type="GeneID" id="108665712"/>